<feature type="region of interest" description="Disordered" evidence="1">
    <location>
        <begin position="1"/>
        <end position="30"/>
    </location>
</feature>
<sequence>MTAWKSCSKTAPPGIDRPETTQSPGPPPVGDFLRVTTHARASTQRRPRWPTLDTRDRAFWRSFEVSLGPPGQTLACKWRFRDLVFRGNALQLATITILARSVQEFMIMTNDSAEERMSPSCLEMIAGCGPPGCLNQNGRWIIKPGVPGLEERLTKDPSKRSG</sequence>
<dbReference type="EMBL" id="WIGM01000004">
    <property type="protein sequence ID" value="KAF6845240.1"/>
    <property type="molecule type" value="Genomic_DNA"/>
</dbReference>
<evidence type="ECO:0000313" key="2">
    <source>
        <dbReference type="EMBL" id="KAF6845240.1"/>
    </source>
</evidence>
<organism evidence="2 3">
    <name type="scientific">Colletotrichum musicola</name>
    <dbReference type="NCBI Taxonomy" id="2175873"/>
    <lineage>
        <taxon>Eukaryota</taxon>
        <taxon>Fungi</taxon>
        <taxon>Dikarya</taxon>
        <taxon>Ascomycota</taxon>
        <taxon>Pezizomycotina</taxon>
        <taxon>Sordariomycetes</taxon>
        <taxon>Hypocreomycetidae</taxon>
        <taxon>Glomerellales</taxon>
        <taxon>Glomerellaceae</taxon>
        <taxon>Colletotrichum</taxon>
        <taxon>Colletotrichum orchidearum species complex</taxon>
    </lineage>
</organism>
<reference evidence="2" key="1">
    <citation type="journal article" date="2020" name="Phytopathology">
        <title>Genome Sequence Resources of Colletotrichum truncatum, C. plurivorum, C. musicola, and C. sojae: Four Species Pathogenic to Soybean (Glycine max).</title>
        <authorList>
            <person name="Rogerio F."/>
            <person name="Boufleur T.R."/>
            <person name="Ciampi-Guillardi M."/>
            <person name="Sukno S.A."/>
            <person name="Thon M.R."/>
            <person name="Massola Junior N.S."/>
            <person name="Baroncelli R."/>
        </authorList>
    </citation>
    <scope>NUCLEOTIDE SEQUENCE</scope>
    <source>
        <strain evidence="2">LFN0074</strain>
    </source>
</reference>
<evidence type="ECO:0000256" key="1">
    <source>
        <dbReference type="SAM" id="MobiDB-lite"/>
    </source>
</evidence>
<evidence type="ECO:0000313" key="3">
    <source>
        <dbReference type="Proteomes" id="UP000639643"/>
    </source>
</evidence>
<keyword evidence="3" id="KW-1185">Reference proteome</keyword>
<gene>
    <name evidence="2" type="ORF">CMUS01_00340</name>
</gene>
<name>A0A8H6NZG1_9PEZI</name>
<protein>
    <submittedName>
        <fullName evidence="2">Uncharacterized protein</fullName>
    </submittedName>
</protein>
<proteinExistence type="predicted"/>
<dbReference type="AlphaFoldDB" id="A0A8H6NZG1"/>
<comment type="caution">
    <text evidence="2">The sequence shown here is derived from an EMBL/GenBank/DDBJ whole genome shotgun (WGS) entry which is preliminary data.</text>
</comment>
<accession>A0A8H6NZG1</accession>
<dbReference type="Proteomes" id="UP000639643">
    <property type="component" value="Unassembled WGS sequence"/>
</dbReference>